<evidence type="ECO:0000256" key="10">
    <source>
        <dbReference type="ARBA" id="ARBA00047761"/>
    </source>
</evidence>
<dbReference type="InterPro" id="IPR001932">
    <property type="entry name" value="PPM-type_phosphatase-like_dom"/>
</dbReference>
<keyword evidence="15" id="KW-1185">Reference proteome</keyword>
<keyword evidence="6 12" id="KW-0378">Hydrolase</keyword>
<reference evidence="14" key="1">
    <citation type="submission" date="2022-04" db="EMBL/GenBank/DDBJ databases">
        <title>Carnegiea gigantea Genome sequencing and assembly v2.</title>
        <authorList>
            <person name="Copetti D."/>
            <person name="Sanderson M.J."/>
            <person name="Burquez A."/>
            <person name="Wojciechowski M.F."/>
        </authorList>
    </citation>
    <scope>NUCLEOTIDE SEQUENCE</scope>
    <source>
        <strain evidence="14">SGP5-SGP5p</strain>
        <tissue evidence="14">Aerial part</tissue>
    </source>
</reference>
<dbReference type="EC" id="3.1.3.16" evidence="4"/>
<evidence type="ECO:0000259" key="13">
    <source>
        <dbReference type="PROSITE" id="PS51746"/>
    </source>
</evidence>
<keyword evidence="8 12" id="KW-0904">Protein phosphatase</keyword>
<keyword evidence="7" id="KW-0460">Magnesium</keyword>
<comment type="cofactor">
    <cofactor evidence="2">
        <name>Mg(2+)</name>
        <dbReference type="ChEBI" id="CHEBI:18420"/>
    </cofactor>
</comment>
<organism evidence="14 15">
    <name type="scientific">Carnegiea gigantea</name>
    <dbReference type="NCBI Taxonomy" id="171969"/>
    <lineage>
        <taxon>Eukaryota</taxon>
        <taxon>Viridiplantae</taxon>
        <taxon>Streptophyta</taxon>
        <taxon>Embryophyta</taxon>
        <taxon>Tracheophyta</taxon>
        <taxon>Spermatophyta</taxon>
        <taxon>Magnoliopsida</taxon>
        <taxon>eudicotyledons</taxon>
        <taxon>Gunneridae</taxon>
        <taxon>Pentapetalae</taxon>
        <taxon>Caryophyllales</taxon>
        <taxon>Cactineae</taxon>
        <taxon>Cactaceae</taxon>
        <taxon>Cactoideae</taxon>
        <taxon>Echinocereeae</taxon>
        <taxon>Carnegiea</taxon>
    </lineage>
</organism>
<dbReference type="AlphaFoldDB" id="A0A9Q1KY67"/>
<dbReference type="Gene3D" id="3.60.40.10">
    <property type="entry name" value="PPM-type phosphatase domain"/>
    <property type="match status" value="1"/>
</dbReference>
<dbReference type="GO" id="GO:0004722">
    <property type="term" value="F:protein serine/threonine phosphatase activity"/>
    <property type="evidence" value="ECO:0007669"/>
    <property type="project" value="UniProtKB-EC"/>
</dbReference>
<dbReference type="SMART" id="SM00332">
    <property type="entry name" value="PP2Cc"/>
    <property type="match status" value="1"/>
</dbReference>
<dbReference type="InterPro" id="IPR000222">
    <property type="entry name" value="PP2C_BS"/>
</dbReference>
<dbReference type="EMBL" id="JAKOGI010000010">
    <property type="protein sequence ID" value="KAJ8451225.1"/>
    <property type="molecule type" value="Genomic_DNA"/>
</dbReference>
<evidence type="ECO:0000256" key="2">
    <source>
        <dbReference type="ARBA" id="ARBA00001946"/>
    </source>
</evidence>
<dbReference type="SUPFAM" id="SSF81606">
    <property type="entry name" value="PP2C-like"/>
    <property type="match status" value="1"/>
</dbReference>
<protein>
    <recommendedName>
        <fullName evidence="4">protein-serine/threonine phosphatase</fullName>
        <ecNumber evidence="4">3.1.3.16</ecNumber>
    </recommendedName>
</protein>
<evidence type="ECO:0000256" key="11">
    <source>
        <dbReference type="ARBA" id="ARBA00048336"/>
    </source>
</evidence>
<comment type="caution">
    <text evidence="14">The sequence shown here is derived from an EMBL/GenBank/DDBJ whole genome shotgun (WGS) entry which is preliminary data.</text>
</comment>
<keyword evidence="9" id="KW-0464">Manganese</keyword>
<name>A0A9Q1KY67_9CARY</name>
<evidence type="ECO:0000256" key="5">
    <source>
        <dbReference type="ARBA" id="ARBA00022723"/>
    </source>
</evidence>
<accession>A0A9Q1KY67</accession>
<evidence type="ECO:0000256" key="6">
    <source>
        <dbReference type="ARBA" id="ARBA00022801"/>
    </source>
</evidence>
<comment type="catalytic activity">
    <reaction evidence="10">
        <text>O-phospho-L-seryl-[protein] + H2O = L-seryl-[protein] + phosphate</text>
        <dbReference type="Rhea" id="RHEA:20629"/>
        <dbReference type="Rhea" id="RHEA-COMP:9863"/>
        <dbReference type="Rhea" id="RHEA-COMP:11604"/>
        <dbReference type="ChEBI" id="CHEBI:15377"/>
        <dbReference type="ChEBI" id="CHEBI:29999"/>
        <dbReference type="ChEBI" id="CHEBI:43474"/>
        <dbReference type="ChEBI" id="CHEBI:83421"/>
        <dbReference type="EC" id="3.1.3.16"/>
    </reaction>
</comment>
<sequence length="366" mass="40648">MVTTTIKRIVAPCWKASTEGENSTSNRDASGRFDGLLWRKDLGKHVNGEFSMAVVQANSLLEDYSQLESGPLSSYDADTQGTFVGIYDGHGGPEAARFICDHLFNNIKTTEEEFLSLVKSLWEEKPQIASVGSCCLVGVVCNGFLYIGNVGDSRVVLGKLDMSDGLVKAIQLSSEHNACYGSVREELQSLHPDDPQIVVLKHNVWRVKGLIQVSRSIGDAYLKRAEFNKPPLLPKFRLSEPFGKPILIAEPSVSVKRLVPEDQFLIFGSDGLWDHLSNQCAVDIVKTNPRHGIAKKLVKAALREAAKKREMRYSDLKKIDRGVRRHFHDDITVIVLFLDSHLISRGTYRGPLLSIRGAGYMPLNID</sequence>
<evidence type="ECO:0000256" key="9">
    <source>
        <dbReference type="ARBA" id="ARBA00023211"/>
    </source>
</evidence>
<dbReference type="FunFam" id="3.60.40.10:FF:000020">
    <property type="entry name" value="Probable protein phosphatase 2C 42"/>
    <property type="match status" value="1"/>
</dbReference>
<evidence type="ECO:0000256" key="3">
    <source>
        <dbReference type="ARBA" id="ARBA00006702"/>
    </source>
</evidence>
<evidence type="ECO:0000256" key="12">
    <source>
        <dbReference type="RuleBase" id="RU003465"/>
    </source>
</evidence>
<dbReference type="InterPro" id="IPR015655">
    <property type="entry name" value="PP2C"/>
</dbReference>
<comment type="catalytic activity">
    <reaction evidence="11">
        <text>O-phospho-L-threonyl-[protein] + H2O = L-threonyl-[protein] + phosphate</text>
        <dbReference type="Rhea" id="RHEA:47004"/>
        <dbReference type="Rhea" id="RHEA-COMP:11060"/>
        <dbReference type="Rhea" id="RHEA-COMP:11605"/>
        <dbReference type="ChEBI" id="CHEBI:15377"/>
        <dbReference type="ChEBI" id="CHEBI:30013"/>
        <dbReference type="ChEBI" id="CHEBI:43474"/>
        <dbReference type="ChEBI" id="CHEBI:61977"/>
        <dbReference type="EC" id="3.1.3.16"/>
    </reaction>
</comment>
<evidence type="ECO:0000256" key="8">
    <source>
        <dbReference type="ARBA" id="ARBA00022912"/>
    </source>
</evidence>
<comment type="similarity">
    <text evidence="3 12">Belongs to the PP2C family.</text>
</comment>
<gene>
    <name evidence="14" type="ORF">Cgig2_013997</name>
</gene>
<evidence type="ECO:0000313" key="14">
    <source>
        <dbReference type="EMBL" id="KAJ8451225.1"/>
    </source>
</evidence>
<dbReference type="PROSITE" id="PS01032">
    <property type="entry name" value="PPM_1"/>
    <property type="match status" value="1"/>
</dbReference>
<dbReference type="OrthoDB" id="420076at2759"/>
<dbReference type="GO" id="GO:0046872">
    <property type="term" value="F:metal ion binding"/>
    <property type="evidence" value="ECO:0007669"/>
    <property type="project" value="UniProtKB-KW"/>
</dbReference>
<evidence type="ECO:0000313" key="15">
    <source>
        <dbReference type="Proteomes" id="UP001153076"/>
    </source>
</evidence>
<dbReference type="Proteomes" id="UP001153076">
    <property type="component" value="Unassembled WGS sequence"/>
</dbReference>
<comment type="cofactor">
    <cofactor evidence="1">
        <name>Mn(2+)</name>
        <dbReference type="ChEBI" id="CHEBI:29035"/>
    </cofactor>
</comment>
<evidence type="ECO:0000256" key="7">
    <source>
        <dbReference type="ARBA" id="ARBA00022842"/>
    </source>
</evidence>
<dbReference type="PANTHER" id="PTHR47992">
    <property type="entry name" value="PROTEIN PHOSPHATASE"/>
    <property type="match status" value="1"/>
</dbReference>
<dbReference type="Pfam" id="PF00481">
    <property type="entry name" value="PP2C"/>
    <property type="match status" value="1"/>
</dbReference>
<evidence type="ECO:0000256" key="1">
    <source>
        <dbReference type="ARBA" id="ARBA00001936"/>
    </source>
</evidence>
<proteinExistence type="inferred from homology"/>
<dbReference type="InterPro" id="IPR036457">
    <property type="entry name" value="PPM-type-like_dom_sf"/>
</dbReference>
<feature type="domain" description="PPM-type phosphatase" evidence="13">
    <location>
        <begin position="49"/>
        <end position="338"/>
    </location>
</feature>
<evidence type="ECO:0000256" key="4">
    <source>
        <dbReference type="ARBA" id="ARBA00013081"/>
    </source>
</evidence>
<keyword evidence="5" id="KW-0479">Metal-binding</keyword>
<dbReference type="CDD" id="cd00143">
    <property type="entry name" value="PP2Cc"/>
    <property type="match status" value="1"/>
</dbReference>
<dbReference type="PROSITE" id="PS51746">
    <property type="entry name" value="PPM_2"/>
    <property type="match status" value="1"/>
</dbReference>